<name>A0ABR2KJS2_9EUKA</name>
<evidence type="ECO:0000313" key="2">
    <source>
        <dbReference type="Proteomes" id="UP001470230"/>
    </source>
</evidence>
<gene>
    <name evidence="1" type="ORF">M9Y10_028224</name>
</gene>
<organism evidence="1 2">
    <name type="scientific">Tritrichomonas musculus</name>
    <dbReference type="NCBI Taxonomy" id="1915356"/>
    <lineage>
        <taxon>Eukaryota</taxon>
        <taxon>Metamonada</taxon>
        <taxon>Parabasalia</taxon>
        <taxon>Tritrichomonadida</taxon>
        <taxon>Tritrichomonadidae</taxon>
        <taxon>Tritrichomonas</taxon>
    </lineage>
</organism>
<protein>
    <submittedName>
        <fullName evidence="1">Uncharacterized protein</fullName>
    </submittedName>
</protein>
<keyword evidence="2" id="KW-1185">Reference proteome</keyword>
<dbReference type="EMBL" id="JAPFFF010000004">
    <property type="protein sequence ID" value="KAK8891021.1"/>
    <property type="molecule type" value="Genomic_DNA"/>
</dbReference>
<proteinExistence type="predicted"/>
<comment type="caution">
    <text evidence="1">The sequence shown here is derived from an EMBL/GenBank/DDBJ whole genome shotgun (WGS) entry which is preliminary data.</text>
</comment>
<sequence>MQMQNLASVDGFTFGGSFSSWSANIMSSSKTFWIKHVNQAIIIRVTTLSFSPVSKWLASLTTTGCLQFNSSVYFGCMLLYQEELVHSIFNNYIRHSNIPF</sequence>
<accession>A0ABR2KJS2</accession>
<dbReference type="Proteomes" id="UP001470230">
    <property type="component" value="Unassembled WGS sequence"/>
</dbReference>
<reference evidence="1 2" key="1">
    <citation type="submission" date="2024-04" db="EMBL/GenBank/DDBJ databases">
        <title>Tritrichomonas musculus Genome.</title>
        <authorList>
            <person name="Alves-Ferreira E."/>
            <person name="Grigg M."/>
            <person name="Lorenzi H."/>
            <person name="Galac M."/>
        </authorList>
    </citation>
    <scope>NUCLEOTIDE SEQUENCE [LARGE SCALE GENOMIC DNA]</scope>
    <source>
        <strain evidence="1 2">EAF2021</strain>
    </source>
</reference>
<evidence type="ECO:0000313" key="1">
    <source>
        <dbReference type="EMBL" id="KAK8891021.1"/>
    </source>
</evidence>